<dbReference type="InterPro" id="IPR052897">
    <property type="entry name" value="Sec-Metab_Biosynth_Hydrolase"/>
</dbReference>
<evidence type="ECO:0000313" key="3">
    <source>
        <dbReference type="EMBL" id="MBP2191644.1"/>
    </source>
</evidence>
<feature type="chain" id="PRO_5047251480" evidence="1">
    <location>
        <begin position="24"/>
        <end position="266"/>
    </location>
</feature>
<proteinExistence type="predicted"/>
<feature type="signal peptide" evidence="1">
    <location>
        <begin position="1"/>
        <end position="23"/>
    </location>
</feature>
<protein>
    <submittedName>
        <fullName evidence="3">Pimeloyl-ACP methyl ester carboxylesterase</fullName>
    </submittedName>
</protein>
<dbReference type="InterPro" id="IPR000073">
    <property type="entry name" value="AB_hydrolase_1"/>
</dbReference>
<evidence type="ECO:0000259" key="2">
    <source>
        <dbReference type="Pfam" id="PF12697"/>
    </source>
</evidence>
<reference evidence="3 4" key="1">
    <citation type="submission" date="2021-03" db="EMBL/GenBank/DDBJ databases">
        <title>Sequencing the genomes of 1000 actinobacteria strains.</title>
        <authorList>
            <person name="Klenk H.-P."/>
        </authorList>
    </citation>
    <scope>NUCLEOTIDE SEQUENCE [LARGE SCALE GENOMIC DNA]</scope>
    <source>
        <strain evidence="3 4">DSM 45516</strain>
    </source>
</reference>
<evidence type="ECO:0000313" key="4">
    <source>
        <dbReference type="Proteomes" id="UP001519325"/>
    </source>
</evidence>
<dbReference type="PANTHER" id="PTHR37017:SF11">
    <property type="entry name" value="ESTERASE_LIPASE_THIOESTERASE DOMAIN-CONTAINING PROTEIN"/>
    <property type="match status" value="1"/>
</dbReference>
<gene>
    <name evidence="3" type="ORF">BJ987_004545</name>
</gene>
<dbReference type="InterPro" id="IPR029058">
    <property type="entry name" value="AB_hydrolase_fold"/>
</dbReference>
<dbReference type="PROSITE" id="PS51257">
    <property type="entry name" value="PROKAR_LIPOPROTEIN"/>
    <property type="match status" value="1"/>
</dbReference>
<dbReference type="Proteomes" id="UP001519325">
    <property type="component" value="Unassembled WGS sequence"/>
</dbReference>
<dbReference type="RefSeq" id="WP_209893575.1">
    <property type="nucleotide sequence ID" value="NZ_JAGGMR010000001.1"/>
</dbReference>
<keyword evidence="1" id="KW-0732">Signal</keyword>
<dbReference type="EMBL" id="JAGGMR010000001">
    <property type="protein sequence ID" value="MBP2191644.1"/>
    <property type="molecule type" value="Genomic_DNA"/>
</dbReference>
<keyword evidence="4" id="KW-1185">Reference proteome</keyword>
<dbReference type="SUPFAM" id="SSF53474">
    <property type="entry name" value="alpha/beta-Hydrolases"/>
    <property type="match status" value="1"/>
</dbReference>
<organism evidence="3 4">
    <name type="scientific">Nocardia goodfellowii</name>
    <dbReference type="NCBI Taxonomy" id="882446"/>
    <lineage>
        <taxon>Bacteria</taxon>
        <taxon>Bacillati</taxon>
        <taxon>Actinomycetota</taxon>
        <taxon>Actinomycetes</taxon>
        <taxon>Mycobacteriales</taxon>
        <taxon>Nocardiaceae</taxon>
        <taxon>Nocardia</taxon>
    </lineage>
</organism>
<comment type="caution">
    <text evidence="3">The sequence shown here is derived from an EMBL/GenBank/DDBJ whole genome shotgun (WGS) entry which is preliminary data.</text>
</comment>
<dbReference type="Pfam" id="PF12697">
    <property type="entry name" value="Abhydrolase_6"/>
    <property type="match status" value="1"/>
</dbReference>
<feature type="domain" description="AB hydrolase-1" evidence="2">
    <location>
        <begin position="39"/>
        <end position="256"/>
    </location>
</feature>
<name>A0ABS4QIV9_9NOCA</name>
<sequence length="266" mass="27316">MRIPTIVKLTAVALGLTATVASAGCATAQPGPAPVKPTIVLVHGAFAESSSWNGVIENLTRQGLSSIAAGNPLRSVSGDADTVRSVVASIEGPVLLVGHSYGGQVISQVHDPKVKGLVYVAAFAPEEGETIGELSGKFPGSTLGETLNKVALPDGSTDLYIQPAKFHHQFAADVPAAEAAIAATTQRPLNDRALNGKSGAPNWKSVPSWFVFPDTDYNIPVAAHRFMAERAGSRATVEIKGASHALTVSQPGAVAKVVVEAALAVS</sequence>
<dbReference type="PANTHER" id="PTHR37017">
    <property type="entry name" value="AB HYDROLASE-1 DOMAIN-CONTAINING PROTEIN-RELATED"/>
    <property type="match status" value="1"/>
</dbReference>
<dbReference type="Gene3D" id="3.40.50.1820">
    <property type="entry name" value="alpha/beta hydrolase"/>
    <property type="match status" value="1"/>
</dbReference>
<evidence type="ECO:0000256" key="1">
    <source>
        <dbReference type="SAM" id="SignalP"/>
    </source>
</evidence>
<accession>A0ABS4QIV9</accession>